<dbReference type="PROSITE" id="PS00061">
    <property type="entry name" value="ADH_SHORT"/>
    <property type="match status" value="1"/>
</dbReference>
<evidence type="ECO:0000256" key="10">
    <source>
        <dbReference type="ARBA" id="ARBA00047274"/>
    </source>
</evidence>
<dbReference type="SUPFAM" id="SSF51735">
    <property type="entry name" value="NAD(P)-binding Rossmann-fold domains"/>
    <property type="match status" value="1"/>
</dbReference>
<reference evidence="12 13" key="1">
    <citation type="submission" date="2017-11" db="EMBL/GenBank/DDBJ databases">
        <title>Evolution of Phototrophy in the Chloroflexi Phylum Driven by Horizontal Gene Transfer.</title>
        <authorList>
            <person name="Ward L.M."/>
            <person name="Hemp J."/>
            <person name="Shih P.M."/>
            <person name="Mcglynn S.E."/>
            <person name="Fischer W."/>
        </authorList>
    </citation>
    <scope>NUCLEOTIDE SEQUENCE [LARGE SCALE GENOMIC DNA]</scope>
    <source>
        <strain evidence="12">JP3_7</strain>
    </source>
</reference>
<comment type="similarity">
    <text evidence="1 11">Belongs to the short-chain dehydrogenases/reductases (SDR) family.</text>
</comment>
<dbReference type="GO" id="GO:0035527">
    <property type="term" value="F:3-hydroxypropionate dehydrogenase (NADP+) activity"/>
    <property type="evidence" value="ECO:0007669"/>
    <property type="project" value="UniProtKB-EC"/>
</dbReference>
<proteinExistence type="inferred from homology"/>
<evidence type="ECO:0000256" key="8">
    <source>
        <dbReference type="ARBA" id="ARBA00044349"/>
    </source>
</evidence>
<dbReference type="PANTHER" id="PTHR43086:SF3">
    <property type="entry name" value="NADP-DEPENDENT 3-HYDROXY ACID DEHYDROGENASE YDFG"/>
    <property type="match status" value="1"/>
</dbReference>
<evidence type="ECO:0000256" key="2">
    <source>
        <dbReference type="ARBA" id="ARBA00023002"/>
    </source>
</evidence>
<dbReference type="Pfam" id="PF00106">
    <property type="entry name" value="adh_short"/>
    <property type="match status" value="1"/>
</dbReference>
<dbReference type="EMBL" id="PGTN01000031">
    <property type="protein sequence ID" value="PJF47904.1"/>
    <property type="molecule type" value="Genomic_DNA"/>
</dbReference>
<evidence type="ECO:0000256" key="7">
    <source>
        <dbReference type="ARBA" id="ARBA00044271"/>
    </source>
</evidence>
<comment type="caution">
    <text evidence="12">The sequence shown here is derived from an EMBL/GenBank/DDBJ whole genome shotgun (WGS) entry which is preliminary data.</text>
</comment>
<protein>
    <recommendedName>
        <fullName evidence="6">NADP-dependent 3-hydroxy acid dehydrogenase YdfG</fullName>
        <ecNumber evidence="4">1.1.1.298</ecNumber>
        <ecNumber evidence="5">1.1.1.381</ecNumber>
    </recommendedName>
    <alternativeName>
        <fullName evidence="8">L-allo-threonine dehydrogenase</fullName>
    </alternativeName>
    <alternativeName>
        <fullName evidence="7">Malonic semialdehyde reductase</fullName>
    </alternativeName>
</protein>
<evidence type="ECO:0000256" key="6">
    <source>
        <dbReference type="ARBA" id="ARBA00044065"/>
    </source>
</evidence>
<dbReference type="InterPro" id="IPR020904">
    <property type="entry name" value="Sc_DH/Rdtase_CS"/>
</dbReference>
<dbReference type="InterPro" id="IPR036291">
    <property type="entry name" value="NAD(P)-bd_dom_sf"/>
</dbReference>
<comment type="catalytic activity">
    <reaction evidence="3">
        <text>L-allo-threonine + NADP(+) = aminoacetone + CO2 + NADPH</text>
        <dbReference type="Rhea" id="RHEA:43524"/>
        <dbReference type="ChEBI" id="CHEBI:16526"/>
        <dbReference type="ChEBI" id="CHEBI:57783"/>
        <dbReference type="ChEBI" id="CHEBI:58320"/>
        <dbReference type="ChEBI" id="CHEBI:58349"/>
        <dbReference type="ChEBI" id="CHEBI:58585"/>
        <dbReference type="EC" id="1.1.1.381"/>
    </reaction>
</comment>
<evidence type="ECO:0000256" key="1">
    <source>
        <dbReference type="ARBA" id="ARBA00006484"/>
    </source>
</evidence>
<dbReference type="Proteomes" id="UP000230790">
    <property type="component" value="Unassembled WGS sequence"/>
</dbReference>
<dbReference type="PRINTS" id="PR00081">
    <property type="entry name" value="GDHRDH"/>
</dbReference>
<keyword evidence="2" id="KW-0560">Oxidoreductase</keyword>
<comment type="catalytic activity">
    <reaction evidence="10">
        <text>3-hydroxypropanoate + NADP(+) = 3-oxopropanoate + NADPH + H(+)</text>
        <dbReference type="Rhea" id="RHEA:26438"/>
        <dbReference type="ChEBI" id="CHEBI:15378"/>
        <dbReference type="ChEBI" id="CHEBI:16510"/>
        <dbReference type="ChEBI" id="CHEBI:33190"/>
        <dbReference type="ChEBI" id="CHEBI:57783"/>
        <dbReference type="ChEBI" id="CHEBI:58349"/>
        <dbReference type="EC" id="1.1.1.298"/>
    </reaction>
</comment>
<evidence type="ECO:0000256" key="3">
    <source>
        <dbReference type="ARBA" id="ARBA00043812"/>
    </source>
</evidence>
<evidence type="ECO:0000256" key="11">
    <source>
        <dbReference type="RuleBase" id="RU000363"/>
    </source>
</evidence>
<evidence type="ECO:0000313" key="12">
    <source>
        <dbReference type="EMBL" id="PJF47904.1"/>
    </source>
</evidence>
<sequence length="309" mass="33317">MSIVTRLFTWIGAAMGGAFAWKLLQPEFVQRSPSRFLAGAEGGRDGRPPIALVTGASAGIGAAFARQLARAGYDLVLVARRKERLTALADSLRQQHAIEAHVLDADLADSDDIERVADVAADVSEAGRLDLLINNAGFGTVGKYADLPFESQLDMLHVHLAAPMRLMRAALPGMLRRRRGGIINVASTAGWYPLAGNATYSATKRYLINFSESLQAELEGSGVCVQALCPGFTYSEFHDREPYRASGFRREQLPAFMWQTAEAVVAASLNALGREVVCIPGAHNRLIALVGNFAPMGLVNAVWRRASPV</sequence>
<dbReference type="PANTHER" id="PTHR43086">
    <property type="entry name" value="VERY-LONG-CHAIN 3-OXOOACYL-COA REDUCTASE"/>
    <property type="match status" value="1"/>
</dbReference>
<dbReference type="EC" id="1.1.1.298" evidence="4"/>
<dbReference type="PRINTS" id="PR00080">
    <property type="entry name" value="SDRFAMILY"/>
</dbReference>
<dbReference type="PIRSF" id="PIRSF000126">
    <property type="entry name" value="11-beta-HSD1"/>
    <property type="match status" value="1"/>
</dbReference>
<dbReference type="Gene3D" id="3.40.50.720">
    <property type="entry name" value="NAD(P)-binding Rossmann-like Domain"/>
    <property type="match status" value="1"/>
</dbReference>
<dbReference type="EC" id="1.1.1.381" evidence="5"/>
<evidence type="ECO:0000313" key="13">
    <source>
        <dbReference type="Proteomes" id="UP000230790"/>
    </source>
</evidence>
<evidence type="ECO:0000256" key="9">
    <source>
        <dbReference type="ARBA" id="ARBA00045650"/>
    </source>
</evidence>
<dbReference type="AlphaFoldDB" id="A0A2M8QDM4"/>
<name>A0A2M8QDM4_9CHLR</name>
<evidence type="ECO:0000256" key="5">
    <source>
        <dbReference type="ARBA" id="ARBA00044059"/>
    </source>
</evidence>
<organism evidence="12 13">
    <name type="scientific">Candidatus Thermofonsia Clade 3 bacterium</name>
    <dbReference type="NCBI Taxonomy" id="2364212"/>
    <lineage>
        <taxon>Bacteria</taxon>
        <taxon>Bacillati</taxon>
        <taxon>Chloroflexota</taxon>
        <taxon>Candidatus Thermofontia</taxon>
        <taxon>Candidatus Thermofonsia Clade 3</taxon>
    </lineage>
</organism>
<comment type="function">
    <text evidence="9">NADP-dependent dehydrogenase with broad substrate specificity acting on 3-hydroxy acids. Catalyzes the NADP-dependent oxidation of L-allo-threonine to L-2-amino-3-keto-butyrate, which is spontaneously decarboxylated into aminoacetone. Also acts on D-threonine, L-serine, D-serine, D-3-hydroxyisobutyrate, L-3-hydroxyisobutyrate, D-glycerate and L-glycerate. Able to catalyze the reduction of the malonic semialdehyde to 3-hydroxypropionic acid. YdfG is apparently supplementing RutE, the presumed malonic semialdehyde reductase involved in pyrimidine degradation since both are able to detoxify malonic semialdehyde.</text>
</comment>
<gene>
    <name evidence="12" type="ORF">CUN48_06315</name>
</gene>
<evidence type="ECO:0000256" key="4">
    <source>
        <dbReference type="ARBA" id="ARBA00044050"/>
    </source>
</evidence>
<dbReference type="InterPro" id="IPR002347">
    <property type="entry name" value="SDR_fam"/>
</dbReference>
<accession>A0A2M8QDM4</accession>